<keyword evidence="2" id="KW-1185">Reference proteome</keyword>
<proteinExistence type="predicted"/>
<dbReference type="Proteomes" id="UP000587527">
    <property type="component" value="Unassembled WGS sequence"/>
</dbReference>
<dbReference type="PANTHER" id="PTHR38479">
    <property type="entry name" value="LMO0824 PROTEIN"/>
    <property type="match status" value="1"/>
</dbReference>
<reference evidence="1 2" key="1">
    <citation type="submission" date="2020-08" db="EMBL/GenBank/DDBJ databases">
        <title>Sequencing the genomes of 1000 actinobacteria strains.</title>
        <authorList>
            <person name="Klenk H.-P."/>
        </authorList>
    </citation>
    <scope>NUCLEOTIDE SEQUENCE [LARGE SCALE GENOMIC DNA]</scope>
    <source>
        <strain evidence="1 2">DSM 45362</strain>
    </source>
</reference>
<dbReference type="AlphaFoldDB" id="A0A841C159"/>
<protein>
    <recommendedName>
        <fullName evidence="3">Winged helix DNA-binding domain-containing protein</fullName>
    </recommendedName>
</protein>
<evidence type="ECO:0000313" key="1">
    <source>
        <dbReference type="EMBL" id="MBB5872611.1"/>
    </source>
</evidence>
<evidence type="ECO:0008006" key="3">
    <source>
        <dbReference type="Google" id="ProtNLM"/>
    </source>
</evidence>
<organism evidence="1 2">
    <name type="scientific">Allocatelliglobosispora scoriae</name>
    <dbReference type="NCBI Taxonomy" id="643052"/>
    <lineage>
        <taxon>Bacteria</taxon>
        <taxon>Bacillati</taxon>
        <taxon>Actinomycetota</taxon>
        <taxon>Actinomycetes</taxon>
        <taxon>Micromonosporales</taxon>
        <taxon>Micromonosporaceae</taxon>
        <taxon>Allocatelliglobosispora</taxon>
    </lineage>
</organism>
<dbReference type="Pfam" id="PF06224">
    <property type="entry name" value="AlkZ-like"/>
    <property type="match status" value="1"/>
</dbReference>
<evidence type="ECO:0000313" key="2">
    <source>
        <dbReference type="Proteomes" id="UP000587527"/>
    </source>
</evidence>
<dbReference type="RefSeq" id="WP_184842523.1">
    <property type="nucleotide sequence ID" value="NZ_JACHMN010000003.1"/>
</dbReference>
<gene>
    <name evidence="1" type="ORF">F4553_006045</name>
</gene>
<accession>A0A841C159</accession>
<sequence length="364" mass="39963">MGTLDRRSLNRATLARQLLLERSELPVVDAVEHLIGLQAQTPHTWYVGLWSRLPDLDPVAVGALLTDRRLVRIAVMRSTIHLVSARDAWNLRPLVQQVSTRGFHTNWGKRLPGVDLDAVVAAGRVLVDEQPRSFTELGKELGRQWPGEDEAALAQTIRTFLALVQVPPRGVWGRSGQAKHTTTESWLGSPPAEPLPLSRMLLRYLAAFGPASVKDMQTWSGLTRLGEVIEPLRGELPTFRDEHGVELFDLPDAVRPEPDAPAPPRLLYDFDNLLLSHADRTRVATPEAVATLRADPHGPIPRFFLIDGFTAGTWTHTEVKGAATLTLHPFGRLSTSDTAALEQEAAGLLSFLSPRAVTAAVTFG</sequence>
<dbReference type="EMBL" id="JACHMN010000003">
    <property type="protein sequence ID" value="MBB5872611.1"/>
    <property type="molecule type" value="Genomic_DNA"/>
</dbReference>
<comment type="caution">
    <text evidence="1">The sequence shown here is derived from an EMBL/GenBank/DDBJ whole genome shotgun (WGS) entry which is preliminary data.</text>
</comment>
<dbReference type="PANTHER" id="PTHR38479:SF2">
    <property type="entry name" value="WINGED HELIX DNA-BINDING DOMAIN-CONTAINING PROTEIN"/>
    <property type="match status" value="1"/>
</dbReference>
<name>A0A841C159_9ACTN</name>
<dbReference type="InterPro" id="IPR009351">
    <property type="entry name" value="AlkZ-like"/>
</dbReference>